<dbReference type="Gene3D" id="3.40.50.1820">
    <property type="entry name" value="alpha/beta hydrolase"/>
    <property type="match status" value="1"/>
</dbReference>
<dbReference type="AlphaFoldDB" id="A0AAQ3MQJ7"/>
<reference evidence="2 3" key="1">
    <citation type="journal article" date="2023" name="Life. Sci Alliance">
        <title>Evolutionary insights into 3D genome organization and epigenetic landscape of Vigna mungo.</title>
        <authorList>
            <person name="Junaid A."/>
            <person name="Singh B."/>
            <person name="Bhatia S."/>
        </authorList>
    </citation>
    <scope>NUCLEOTIDE SEQUENCE [LARGE SCALE GENOMIC DNA]</scope>
    <source>
        <strain evidence="2">Urdbean</strain>
    </source>
</reference>
<dbReference type="PANTHER" id="PTHR43358:SF8">
    <property type="entry name" value="ALPHA_BETA SUPERFAMILY HYDROLASE"/>
    <property type="match status" value="1"/>
</dbReference>
<dbReference type="InterPro" id="IPR052920">
    <property type="entry name" value="DNA-binding_regulatory"/>
</dbReference>
<protein>
    <submittedName>
        <fullName evidence="2">Uncharacterized protein</fullName>
    </submittedName>
</protein>
<dbReference type="Proteomes" id="UP001374535">
    <property type="component" value="Chromosome 10"/>
</dbReference>
<evidence type="ECO:0000313" key="3">
    <source>
        <dbReference type="Proteomes" id="UP001374535"/>
    </source>
</evidence>
<feature type="region of interest" description="Disordered" evidence="1">
    <location>
        <begin position="300"/>
        <end position="328"/>
    </location>
</feature>
<name>A0AAQ3MQJ7_VIGMU</name>
<dbReference type="EMBL" id="CP144691">
    <property type="protein sequence ID" value="WVY95285.1"/>
    <property type="molecule type" value="Genomic_DNA"/>
</dbReference>
<dbReference type="PANTHER" id="PTHR43358">
    <property type="entry name" value="ALPHA/BETA-HYDROLASE"/>
    <property type="match status" value="1"/>
</dbReference>
<dbReference type="SUPFAM" id="SSF53474">
    <property type="entry name" value="alpha/beta-Hydrolases"/>
    <property type="match status" value="1"/>
</dbReference>
<dbReference type="InterPro" id="IPR029058">
    <property type="entry name" value="AB_hydrolase_fold"/>
</dbReference>
<sequence>MGAVTSLLYGAEDPSIAGMVLDSAFSNLYGLMLELADVYKIRLPKFTVKMAVQYMRRVIEKKAKFDIMDLNCLLVAPKTFIPVLFGHGNDDQFVQPHHSDLISELYAGDKNIIKFDGDHNSSRPQFFFDSISLFFYNVLRPPHIPKSRKLYGYLDVGDLKIGSAVNESLLFGIISSLQSATIDAASSSSAPREHTPKVAPDSMIREQLMRGNYEPADMKDEPNDLTEDYYSYTSSTRESLGRCSSIVFSDEESCPDYRDDDNGSETIWDGCNVLHVSNNIETLLKVFATPLGSLREISADPKEEEKGQKKKKKAERSTKKHKSDRFQKWESLSRKLRLCILKGSANRRPKPS</sequence>
<keyword evidence="3" id="KW-1185">Reference proteome</keyword>
<proteinExistence type="predicted"/>
<organism evidence="2 3">
    <name type="scientific">Vigna mungo</name>
    <name type="common">Black gram</name>
    <name type="synonym">Phaseolus mungo</name>
    <dbReference type="NCBI Taxonomy" id="3915"/>
    <lineage>
        <taxon>Eukaryota</taxon>
        <taxon>Viridiplantae</taxon>
        <taxon>Streptophyta</taxon>
        <taxon>Embryophyta</taxon>
        <taxon>Tracheophyta</taxon>
        <taxon>Spermatophyta</taxon>
        <taxon>Magnoliopsida</taxon>
        <taxon>eudicotyledons</taxon>
        <taxon>Gunneridae</taxon>
        <taxon>Pentapetalae</taxon>
        <taxon>rosids</taxon>
        <taxon>fabids</taxon>
        <taxon>Fabales</taxon>
        <taxon>Fabaceae</taxon>
        <taxon>Papilionoideae</taxon>
        <taxon>50 kb inversion clade</taxon>
        <taxon>NPAAA clade</taxon>
        <taxon>indigoferoid/millettioid clade</taxon>
        <taxon>Phaseoleae</taxon>
        <taxon>Vigna</taxon>
    </lineage>
</organism>
<feature type="compositionally biased region" description="Basic residues" evidence="1">
    <location>
        <begin position="308"/>
        <end position="323"/>
    </location>
</feature>
<gene>
    <name evidence="2" type="ORF">V8G54_034373</name>
</gene>
<evidence type="ECO:0000256" key="1">
    <source>
        <dbReference type="SAM" id="MobiDB-lite"/>
    </source>
</evidence>
<accession>A0AAQ3MQJ7</accession>
<evidence type="ECO:0000313" key="2">
    <source>
        <dbReference type="EMBL" id="WVY95285.1"/>
    </source>
</evidence>